<reference evidence="1 2" key="1">
    <citation type="submission" date="2024-09" db="EMBL/GenBank/DDBJ databases">
        <authorList>
            <person name="Sun Q."/>
            <person name="Mori K."/>
        </authorList>
    </citation>
    <scope>NUCLEOTIDE SEQUENCE [LARGE SCALE GENOMIC DNA]</scope>
    <source>
        <strain evidence="1 2">CCM 3426</strain>
    </source>
</reference>
<dbReference type="EMBL" id="JBHMEI010000013">
    <property type="protein sequence ID" value="MFB9203252.1"/>
    <property type="molecule type" value="Genomic_DNA"/>
</dbReference>
<dbReference type="Pfam" id="PF19086">
    <property type="entry name" value="Terpene_syn_C_2"/>
    <property type="match status" value="1"/>
</dbReference>
<proteinExistence type="predicted"/>
<comment type="caution">
    <text evidence="1">The sequence shown here is derived from an EMBL/GenBank/DDBJ whole genome shotgun (WGS) entry which is preliminary data.</text>
</comment>
<accession>A0ABV5IFE2</accession>
<dbReference type="RefSeq" id="WP_189646353.1">
    <property type="nucleotide sequence ID" value="NZ_BMRC01000002.1"/>
</dbReference>
<dbReference type="InterPro" id="IPR008949">
    <property type="entry name" value="Isoprenoid_synthase_dom_sf"/>
</dbReference>
<dbReference type="Proteomes" id="UP001589647">
    <property type="component" value="Unassembled WGS sequence"/>
</dbReference>
<organism evidence="1 2">
    <name type="scientific">Nonomuraea spiralis</name>
    <dbReference type="NCBI Taxonomy" id="46182"/>
    <lineage>
        <taxon>Bacteria</taxon>
        <taxon>Bacillati</taxon>
        <taxon>Actinomycetota</taxon>
        <taxon>Actinomycetes</taxon>
        <taxon>Streptosporangiales</taxon>
        <taxon>Streptosporangiaceae</taxon>
        <taxon>Nonomuraea</taxon>
    </lineage>
</organism>
<protein>
    <submittedName>
        <fullName evidence="1">Terpene synthase family protein</fullName>
    </submittedName>
</protein>
<evidence type="ECO:0000313" key="1">
    <source>
        <dbReference type="EMBL" id="MFB9203252.1"/>
    </source>
</evidence>
<sequence length="275" mass="29512">MNAFDTGRACALAVTGGRELARHAARFGELFPAAAFDAGLYTSLGLASAFGSPWATAGELRAINRASLLVFAADRLIDHEAGTREEVAALVADCLSDAPGGPAGAFAADLRTTLDTTPDLGSAWHDQLGRMLTAMAREWEWSRAGRPPAVEEYLANAGSCGAYFVAVSHWIATGQVTSPAAVELLRPAGEAVQRYLRLLNDLATHHREKAYGDLNAFTLGLTRDEVTGRMAELAREARTLIEPLRDGHPRPAAYLTWQLDYSAGFYGLSDFWATT</sequence>
<gene>
    <name evidence="1" type="ORF">ACFFV7_18775</name>
</gene>
<dbReference type="SUPFAM" id="SSF48576">
    <property type="entry name" value="Terpenoid synthases"/>
    <property type="match status" value="1"/>
</dbReference>
<keyword evidence="2" id="KW-1185">Reference proteome</keyword>
<name>A0ABV5IFE2_9ACTN</name>
<dbReference type="Gene3D" id="1.10.600.10">
    <property type="entry name" value="Farnesyl Diphosphate Synthase"/>
    <property type="match status" value="1"/>
</dbReference>
<evidence type="ECO:0000313" key="2">
    <source>
        <dbReference type="Proteomes" id="UP001589647"/>
    </source>
</evidence>